<reference evidence="6" key="2">
    <citation type="journal article" date="2015" name="ISME J.">
        <title>A new class of marine Euryarchaeota group II from the Mediterranean deep chlorophyll maximum.</title>
        <authorList>
            <person name="Martin-Cuadrado A.B."/>
            <person name="Garcia-Heredia I."/>
            <person name="Molto A.G."/>
            <person name="Lopez-Ubeda R."/>
            <person name="Kimes N."/>
            <person name="Lopez-Garcia P."/>
            <person name="Moreira D."/>
            <person name="Rodriguez-Valera F."/>
        </authorList>
    </citation>
    <scope>NUCLEOTIDE SEQUENCE</scope>
</reference>
<evidence type="ECO:0000256" key="4">
    <source>
        <dbReference type="ARBA" id="ARBA00023136"/>
    </source>
</evidence>
<accession>A0A1B1TG14</accession>
<feature type="transmembrane region" description="Helical" evidence="5">
    <location>
        <begin position="508"/>
        <end position="528"/>
    </location>
</feature>
<evidence type="ECO:0000256" key="1">
    <source>
        <dbReference type="ARBA" id="ARBA00004127"/>
    </source>
</evidence>
<feature type="transmembrane region" description="Helical" evidence="5">
    <location>
        <begin position="112"/>
        <end position="133"/>
    </location>
</feature>
<keyword evidence="3 5" id="KW-1133">Transmembrane helix</keyword>
<evidence type="ECO:0000256" key="2">
    <source>
        <dbReference type="ARBA" id="ARBA00022692"/>
    </source>
</evidence>
<comment type="subcellular location">
    <subcellularLocation>
        <location evidence="1">Endomembrane system</location>
        <topology evidence="1">Multi-pass membrane protein</topology>
    </subcellularLocation>
</comment>
<feature type="transmembrane region" description="Helical" evidence="5">
    <location>
        <begin position="665"/>
        <end position="685"/>
    </location>
</feature>
<feature type="transmembrane region" description="Helical" evidence="5">
    <location>
        <begin position="79"/>
        <end position="100"/>
    </location>
</feature>
<protein>
    <submittedName>
        <fullName evidence="6">Uncharacterized protein</fullName>
    </submittedName>
</protein>
<dbReference type="InterPro" id="IPR010545">
    <property type="entry name" value="SPP"/>
</dbReference>
<name>A0A1B1TG14_9ARCH</name>
<evidence type="ECO:0000313" key="6">
    <source>
        <dbReference type="EMBL" id="ANV81221.1"/>
    </source>
</evidence>
<feature type="transmembrane region" description="Helical" evidence="5">
    <location>
        <begin position="637"/>
        <end position="659"/>
    </location>
</feature>
<dbReference type="NCBIfam" id="NF041679">
    <property type="entry name" value="IMP_arch_presen"/>
    <property type="match status" value="1"/>
</dbReference>
<organism evidence="6">
    <name type="scientific">uncultured Poseidoniia archaeon</name>
    <dbReference type="NCBI Taxonomy" id="1697135"/>
    <lineage>
        <taxon>Archaea</taxon>
        <taxon>Methanobacteriati</taxon>
        <taxon>Thermoplasmatota</taxon>
        <taxon>Candidatus Poseidoniia</taxon>
        <taxon>environmental samples</taxon>
    </lineage>
</organism>
<feature type="transmembrane region" description="Helical" evidence="5">
    <location>
        <begin position="42"/>
        <end position="59"/>
    </location>
</feature>
<dbReference type="AlphaFoldDB" id="A0A1B1TG14"/>
<dbReference type="SMART" id="SM00730">
    <property type="entry name" value="PSN"/>
    <property type="match status" value="1"/>
</dbReference>
<dbReference type="Pfam" id="PF06550">
    <property type="entry name" value="SPP"/>
    <property type="match status" value="1"/>
</dbReference>
<evidence type="ECO:0000256" key="5">
    <source>
        <dbReference type="SAM" id="Phobius"/>
    </source>
</evidence>
<keyword evidence="4 5" id="KW-0472">Membrane</keyword>
<dbReference type="InterPro" id="IPR006639">
    <property type="entry name" value="Preselin/SPP"/>
</dbReference>
<feature type="transmembrane region" description="Helical" evidence="5">
    <location>
        <begin position="540"/>
        <end position="568"/>
    </location>
</feature>
<keyword evidence="2 5" id="KW-0812">Transmembrane</keyword>
<dbReference type="GO" id="GO:0016020">
    <property type="term" value="C:membrane"/>
    <property type="evidence" value="ECO:0007669"/>
    <property type="project" value="InterPro"/>
</dbReference>
<dbReference type="GO" id="GO:0012505">
    <property type="term" value="C:endomembrane system"/>
    <property type="evidence" value="ECO:0007669"/>
    <property type="project" value="UniProtKB-SubCell"/>
</dbReference>
<sequence length="725" mass="80839">MSEQSTGESGENEVSQEFVQMERELNKETSVISLMREQMKSMVGMVSMFVITILLSLFIRPWYDVAELHAFGEAGSTQARYIVLELVMIFIFTAFVIMLARYKKEWVIKYGILGVLTIALMYTTVPLAHMFVIDFDTEDFQYMDSFESDETYLMDIGMGAFITHDLIGNSTNWQDSVSYWDEDSMVSGTPEWTYNQSRLPAGDSQIFRVVKSSNHITMTNGAWISSIDINTGQMIENYACHSEEDGQVTLGTDYGMCDMAVIVEGGVYTFSTGGDVIFYRTFEQSPGVMTYQSKWGLPPNIDIRNEFIDATMIEDERMLLVTKSSALVMHLEENSGTLDIDLQKIIFQYNSTSSITGVDFGHSPWSENNISSNIGDEGLLIIGEQDGTITGWEWQDNLPNDEGAFTIQDKMNLENFVDSVQNVQITDLDESGFTDLLITSDDTSYWLHTKLLKNKISFPASDNFSMGIFASDAEDDIHFYSVHNSQKISIESGEITEEMFSLEGLQLYQTQFLIGIIVALVLMVLLYVHSEWYVVNTVGVLVGAGVIVMLGVAFVPTLIIIFMILAAIYDAWAVYKSKHMLELADTMIGLQLPILLVAPQDKGYSFREEKAPISDIDRSELPEPRVNQNKPKKNKEAMFMGLGDVIFPGMLVLSAVQWLDPDYGLSVAISTLIGGLLGYTALMTYVARGKAQAGLPLLNGGAILGYFIGGLIFAGTAIFELGITW</sequence>
<dbReference type="EMBL" id="KP211930">
    <property type="protein sequence ID" value="ANV81221.1"/>
    <property type="molecule type" value="Genomic_DNA"/>
</dbReference>
<dbReference type="GO" id="GO:0042500">
    <property type="term" value="F:aspartic endopeptidase activity, intramembrane cleaving"/>
    <property type="evidence" value="ECO:0007669"/>
    <property type="project" value="InterPro"/>
</dbReference>
<proteinExistence type="predicted"/>
<reference evidence="6" key="1">
    <citation type="submission" date="2014-11" db="EMBL/GenBank/DDBJ databases">
        <authorList>
            <person name="Zhu J."/>
            <person name="Qi W."/>
            <person name="Song R."/>
        </authorList>
    </citation>
    <scope>NUCLEOTIDE SEQUENCE</scope>
</reference>
<feature type="transmembrane region" description="Helical" evidence="5">
    <location>
        <begin position="697"/>
        <end position="719"/>
    </location>
</feature>
<evidence type="ECO:0000256" key="3">
    <source>
        <dbReference type="ARBA" id="ARBA00022989"/>
    </source>
</evidence>